<sequence length="97" mass="10375">MNVAGPPRQHAVPGARATNDCEEGPIRMVAQLDLTDIDDTETDPAGDENRLLAAAEQRVDAQLQVAPRTAPAVPRPAPFVNIWSTARHAEANARVAE</sequence>
<evidence type="ECO:0000313" key="1">
    <source>
        <dbReference type="EMBL" id="OAX31823.1"/>
    </source>
</evidence>
<organism evidence="1 2">
    <name type="scientific">Rhizopogon vinicolor AM-OR11-026</name>
    <dbReference type="NCBI Taxonomy" id="1314800"/>
    <lineage>
        <taxon>Eukaryota</taxon>
        <taxon>Fungi</taxon>
        <taxon>Dikarya</taxon>
        <taxon>Basidiomycota</taxon>
        <taxon>Agaricomycotina</taxon>
        <taxon>Agaricomycetes</taxon>
        <taxon>Agaricomycetidae</taxon>
        <taxon>Boletales</taxon>
        <taxon>Suillineae</taxon>
        <taxon>Rhizopogonaceae</taxon>
        <taxon>Rhizopogon</taxon>
    </lineage>
</organism>
<dbReference type="AlphaFoldDB" id="A0A1B7MGU6"/>
<dbReference type="InParanoid" id="A0A1B7MGU6"/>
<gene>
    <name evidence="1" type="ORF">K503DRAFT_805747</name>
</gene>
<protein>
    <submittedName>
        <fullName evidence="1">Uncharacterized protein</fullName>
    </submittedName>
</protein>
<evidence type="ECO:0000313" key="2">
    <source>
        <dbReference type="Proteomes" id="UP000092154"/>
    </source>
</evidence>
<dbReference type="Proteomes" id="UP000092154">
    <property type="component" value="Unassembled WGS sequence"/>
</dbReference>
<name>A0A1B7MGU6_9AGAM</name>
<reference evidence="1 2" key="1">
    <citation type="submission" date="2016-06" db="EMBL/GenBank/DDBJ databases">
        <title>Comparative genomics of the ectomycorrhizal sister species Rhizopogon vinicolor and Rhizopogon vesiculosus (Basidiomycota: Boletales) reveals a divergence of the mating type B locus.</title>
        <authorList>
            <consortium name="DOE Joint Genome Institute"/>
            <person name="Mujic A.B."/>
            <person name="Kuo A."/>
            <person name="Tritt A."/>
            <person name="Lipzen A."/>
            <person name="Chen C."/>
            <person name="Johnson J."/>
            <person name="Sharma A."/>
            <person name="Barry K."/>
            <person name="Grigoriev I.V."/>
            <person name="Spatafora J.W."/>
        </authorList>
    </citation>
    <scope>NUCLEOTIDE SEQUENCE [LARGE SCALE GENOMIC DNA]</scope>
    <source>
        <strain evidence="1 2">AM-OR11-026</strain>
    </source>
</reference>
<accession>A0A1B7MGU6</accession>
<keyword evidence="2" id="KW-1185">Reference proteome</keyword>
<proteinExistence type="predicted"/>
<dbReference type="EMBL" id="KV449224">
    <property type="protein sequence ID" value="OAX31823.1"/>
    <property type="molecule type" value="Genomic_DNA"/>
</dbReference>